<dbReference type="PANTHER" id="PTHR33406:SF11">
    <property type="entry name" value="MEMBRANE PROTEIN SCO6666-RELATED"/>
    <property type="match status" value="1"/>
</dbReference>
<dbReference type="Pfam" id="PF03176">
    <property type="entry name" value="MMPL"/>
    <property type="match status" value="2"/>
</dbReference>
<evidence type="ECO:0000256" key="7">
    <source>
        <dbReference type="SAM" id="Phobius"/>
    </source>
</evidence>
<feature type="transmembrane region" description="Helical" evidence="7">
    <location>
        <begin position="550"/>
        <end position="571"/>
    </location>
</feature>
<gene>
    <name evidence="9" type="ORF">CryarDRAFT_3538</name>
</gene>
<dbReference type="EMBL" id="JFBT01000001">
    <property type="protein sequence ID" value="EXG82361.1"/>
    <property type="molecule type" value="Genomic_DNA"/>
</dbReference>
<feature type="transmembrane region" description="Helical" evidence="7">
    <location>
        <begin position="662"/>
        <end position="687"/>
    </location>
</feature>
<dbReference type="GO" id="GO:0005886">
    <property type="term" value="C:plasma membrane"/>
    <property type="evidence" value="ECO:0007669"/>
    <property type="project" value="UniProtKB-SubCell"/>
</dbReference>
<protein>
    <submittedName>
        <fullName evidence="9">Putative RND superfamily drug exporter</fullName>
    </submittedName>
</protein>
<dbReference type="Gene3D" id="1.20.1640.10">
    <property type="entry name" value="Multidrug efflux transporter AcrB transmembrane domain"/>
    <property type="match status" value="2"/>
</dbReference>
<accession>A0A011AK64</accession>
<organism evidence="9 10">
    <name type="scientific">Cryptosporangium arvum DSM 44712</name>
    <dbReference type="NCBI Taxonomy" id="927661"/>
    <lineage>
        <taxon>Bacteria</taxon>
        <taxon>Bacillati</taxon>
        <taxon>Actinomycetota</taxon>
        <taxon>Actinomycetes</taxon>
        <taxon>Cryptosporangiales</taxon>
        <taxon>Cryptosporangiaceae</taxon>
        <taxon>Cryptosporangium</taxon>
    </lineage>
</organism>
<dbReference type="SUPFAM" id="SSF82866">
    <property type="entry name" value="Multidrug efflux transporter AcrB transmembrane domain"/>
    <property type="match status" value="2"/>
</dbReference>
<comment type="subcellular location">
    <subcellularLocation>
        <location evidence="1">Cell membrane</location>
        <topology evidence="1">Multi-pass membrane protein</topology>
    </subcellularLocation>
</comment>
<evidence type="ECO:0000256" key="5">
    <source>
        <dbReference type="ARBA" id="ARBA00022989"/>
    </source>
</evidence>
<feature type="transmembrane region" description="Helical" evidence="7">
    <location>
        <begin position="634"/>
        <end position="656"/>
    </location>
</feature>
<feature type="transmembrane region" description="Helical" evidence="7">
    <location>
        <begin position="367"/>
        <end position="385"/>
    </location>
</feature>
<proteinExistence type="inferred from homology"/>
<feature type="transmembrane region" description="Helical" evidence="7">
    <location>
        <begin position="583"/>
        <end position="602"/>
    </location>
</feature>
<reference evidence="9 10" key="1">
    <citation type="submission" date="2013-07" db="EMBL/GenBank/DDBJ databases">
        <authorList>
            <consortium name="DOE Joint Genome Institute"/>
            <person name="Eisen J."/>
            <person name="Huntemann M."/>
            <person name="Han J."/>
            <person name="Chen A."/>
            <person name="Kyrpides N."/>
            <person name="Mavromatis K."/>
            <person name="Markowitz V."/>
            <person name="Palaniappan K."/>
            <person name="Ivanova N."/>
            <person name="Schaumberg A."/>
            <person name="Pati A."/>
            <person name="Liolios K."/>
            <person name="Nordberg H.P."/>
            <person name="Cantor M.N."/>
            <person name="Hua S.X."/>
            <person name="Woyke T."/>
        </authorList>
    </citation>
    <scope>NUCLEOTIDE SEQUENCE [LARGE SCALE GENOMIC DNA]</scope>
    <source>
        <strain evidence="9 10">DSM 44712</strain>
    </source>
</reference>
<evidence type="ECO:0000256" key="4">
    <source>
        <dbReference type="ARBA" id="ARBA00022692"/>
    </source>
</evidence>
<dbReference type="PRINTS" id="PR00702">
    <property type="entry name" value="ACRIFLAVINRP"/>
</dbReference>
<keyword evidence="3" id="KW-1003">Cell membrane</keyword>
<keyword evidence="10" id="KW-1185">Reference proteome</keyword>
<feature type="transmembrane region" description="Helical" evidence="7">
    <location>
        <begin position="230"/>
        <end position="250"/>
    </location>
</feature>
<keyword evidence="6 7" id="KW-0472">Membrane</keyword>
<sequence length="732" mass="76090">MATLLYRIGRLAFRRRRWIAAAWLAVLAATLFGASALEEPTKDSFTIPGTQSQQAMDLLAERFPEASAGGATARVVFAAPDGETLRDPAYRRAIDTAVAELKQSPQVAAVADPFSADAVNEDGTIGFAEATYEVPGDEVSDGAHDALTSVLERARAGGLRVEAGGDAVAGEDEGGFTEIIGVVVAAVVLAITFGSLIAAGLPLLTAILGIAIGIGVITAASGFVDLSSETPTLALMLGLAVAIDYALFIVSRYRHELSAGREREDAVGRAVGTAGSAVVFAGLTVIIALAALAVVGIPFLTQMGLAAAFTVAVSVVIALTLLPALLGFAGRRIRGDRKSGQHTHFSQTYSRPTLGARWVRMIARRPLAVLLLAVIGLGVVALPTLDMRLGLGDDSTASEETTQGKAYDLLSEGFGPGFNGPLIVVVDARSGTASQAAEQVATRIHDIDDVGAVADPAVNEAGDTAILTVIPDSGPSTDATKNLVRAIRQQDGLVPGATIAVTGLTALNIDISTKLGDALIPYLAVVVGLAFILLTLVFRSVLVPLKATAGFLLSVAATFGAVVAVFQKGWFAGALGVDQVGPITSFLPIILIGIVFGLAMDYQVFLVTRMREEYVHGAPARSAVIGGFEHGARVVTAAAIIMISVFSGFVLAPAAFIKSIGFALGTAVLFDALIVRMTIVPAAMILLGKSAWWLPRWLDRLLPDVDVEGEKLRSRLDGAPQRVRSAPVRVPI</sequence>
<evidence type="ECO:0000259" key="8">
    <source>
        <dbReference type="PROSITE" id="PS50156"/>
    </source>
</evidence>
<feature type="transmembrane region" description="Helical" evidence="7">
    <location>
        <begin position="206"/>
        <end position="224"/>
    </location>
</feature>
<feature type="transmembrane region" description="Helical" evidence="7">
    <location>
        <begin position="271"/>
        <end position="299"/>
    </location>
</feature>
<evidence type="ECO:0000256" key="6">
    <source>
        <dbReference type="ARBA" id="ARBA00023136"/>
    </source>
</evidence>
<dbReference type="GO" id="GO:0022857">
    <property type="term" value="F:transmembrane transporter activity"/>
    <property type="evidence" value="ECO:0007669"/>
    <property type="project" value="InterPro"/>
</dbReference>
<keyword evidence="4 7" id="KW-0812">Transmembrane</keyword>
<dbReference type="InterPro" id="IPR004869">
    <property type="entry name" value="MMPL_dom"/>
</dbReference>
<dbReference type="RefSeq" id="WP_035852089.1">
    <property type="nucleotide sequence ID" value="NZ_KK073874.1"/>
</dbReference>
<evidence type="ECO:0000256" key="2">
    <source>
        <dbReference type="ARBA" id="ARBA00010157"/>
    </source>
</evidence>
<name>A0A011AK64_9ACTN</name>
<feature type="transmembrane region" description="Helical" evidence="7">
    <location>
        <begin position="519"/>
        <end position="538"/>
    </location>
</feature>
<dbReference type="OrthoDB" id="7051771at2"/>
<keyword evidence="5 7" id="KW-1133">Transmembrane helix</keyword>
<dbReference type="PROSITE" id="PS50156">
    <property type="entry name" value="SSD"/>
    <property type="match status" value="1"/>
</dbReference>
<feature type="transmembrane region" description="Helical" evidence="7">
    <location>
        <begin position="305"/>
        <end position="329"/>
    </location>
</feature>
<evidence type="ECO:0000313" key="9">
    <source>
        <dbReference type="EMBL" id="EXG82361.1"/>
    </source>
</evidence>
<comment type="similarity">
    <text evidence="2">Belongs to the resistance-nodulation-cell division (RND) (TC 2.A.6) family. MmpL subfamily.</text>
</comment>
<feature type="transmembrane region" description="Helical" evidence="7">
    <location>
        <begin position="179"/>
        <end position="199"/>
    </location>
</feature>
<dbReference type="InterPro" id="IPR050545">
    <property type="entry name" value="Mycobact_MmpL"/>
</dbReference>
<evidence type="ECO:0000313" key="10">
    <source>
        <dbReference type="Proteomes" id="UP000021053"/>
    </source>
</evidence>
<dbReference type="InterPro" id="IPR000731">
    <property type="entry name" value="SSD"/>
</dbReference>
<dbReference type="AlphaFoldDB" id="A0A011AK64"/>
<dbReference type="HOGENOM" id="CLU_005108_1_1_11"/>
<evidence type="ECO:0000256" key="3">
    <source>
        <dbReference type="ARBA" id="ARBA00022475"/>
    </source>
</evidence>
<feature type="domain" description="SSD" evidence="8">
    <location>
        <begin position="208"/>
        <end position="328"/>
    </location>
</feature>
<dbReference type="PATRIC" id="fig|927661.3.peg.3495"/>
<dbReference type="InterPro" id="IPR001036">
    <property type="entry name" value="Acrflvin-R"/>
</dbReference>
<comment type="caution">
    <text evidence="9">The sequence shown here is derived from an EMBL/GenBank/DDBJ whole genome shotgun (WGS) entry which is preliminary data.</text>
</comment>
<dbReference type="PANTHER" id="PTHR33406">
    <property type="entry name" value="MEMBRANE PROTEIN MJ1562-RELATED"/>
    <property type="match status" value="1"/>
</dbReference>
<evidence type="ECO:0000256" key="1">
    <source>
        <dbReference type="ARBA" id="ARBA00004651"/>
    </source>
</evidence>
<dbReference type="Proteomes" id="UP000021053">
    <property type="component" value="Unassembled WGS sequence"/>
</dbReference>